<feature type="region of interest" description="Disordered" evidence="1">
    <location>
        <begin position="1"/>
        <end position="21"/>
    </location>
</feature>
<feature type="compositionally biased region" description="Polar residues" evidence="1">
    <location>
        <begin position="170"/>
        <end position="189"/>
    </location>
</feature>
<proteinExistence type="predicted"/>
<feature type="compositionally biased region" description="Polar residues" evidence="1">
    <location>
        <begin position="80"/>
        <end position="90"/>
    </location>
</feature>
<feature type="compositionally biased region" description="Low complexity" evidence="1">
    <location>
        <begin position="117"/>
        <end position="129"/>
    </location>
</feature>
<accession>A0A016UTE9</accession>
<gene>
    <name evidence="2" type="primary">Acey_s0027.g1529</name>
    <name evidence="2" type="ORF">Y032_0027g1529</name>
</gene>
<sequence>MVLALGRRQRDPQRAPAKLMSTKMGNASQWLAHIPILVDMSRIRCKESISWCYNHDGPNCLRVVKAFRSSLEEFDERRSIASTHSVQSMRGWSRLASSPDPAGTRAALAALSHRQSPQPYPYYHHQQPRTPSPQPQIVVENGGGGGSSTVASPAAGNMKLEKVPLVQKWSPDTNSSYSQRISKSMSLDTPVSVAHV</sequence>
<comment type="caution">
    <text evidence="2">The sequence shown here is derived from an EMBL/GenBank/DDBJ whole genome shotgun (WGS) entry which is preliminary data.</text>
</comment>
<reference evidence="3" key="1">
    <citation type="journal article" date="2015" name="Nat. Genet.">
        <title>The genome and transcriptome of the zoonotic hookworm Ancylostoma ceylanicum identify infection-specific gene families.</title>
        <authorList>
            <person name="Schwarz E.M."/>
            <person name="Hu Y."/>
            <person name="Antoshechkin I."/>
            <person name="Miller M.M."/>
            <person name="Sternberg P.W."/>
            <person name="Aroian R.V."/>
        </authorList>
    </citation>
    <scope>NUCLEOTIDE SEQUENCE</scope>
    <source>
        <strain evidence="3">HY135</strain>
    </source>
</reference>
<dbReference type="EMBL" id="JARK01001363">
    <property type="protein sequence ID" value="EYC18460.1"/>
    <property type="molecule type" value="Genomic_DNA"/>
</dbReference>
<organism evidence="2 3">
    <name type="scientific">Ancylostoma ceylanicum</name>
    <dbReference type="NCBI Taxonomy" id="53326"/>
    <lineage>
        <taxon>Eukaryota</taxon>
        <taxon>Metazoa</taxon>
        <taxon>Ecdysozoa</taxon>
        <taxon>Nematoda</taxon>
        <taxon>Chromadorea</taxon>
        <taxon>Rhabditida</taxon>
        <taxon>Rhabditina</taxon>
        <taxon>Rhabditomorpha</taxon>
        <taxon>Strongyloidea</taxon>
        <taxon>Ancylostomatidae</taxon>
        <taxon>Ancylostomatinae</taxon>
        <taxon>Ancylostoma</taxon>
    </lineage>
</organism>
<dbReference type="Proteomes" id="UP000024635">
    <property type="component" value="Unassembled WGS sequence"/>
</dbReference>
<feature type="region of interest" description="Disordered" evidence="1">
    <location>
        <begin position="117"/>
        <end position="196"/>
    </location>
</feature>
<feature type="region of interest" description="Disordered" evidence="1">
    <location>
        <begin position="79"/>
        <end position="104"/>
    </location>
</feature>
<dbReference type="AlphaFoldDB" id="A0A016UTE9"/>
<protein>
    <submittedName>
        <fullName evidence="2">Uncharacterized protein</fullName>
    </submittedName>
</protein>
<name>A0A016UTE9_9BILA</name>
<evidence type="ECO:0000313" key="2">
    <source>
        <dbReference type="EMBL" id="EYC18460.1"/>
    </source>
</evidence>
<keyword evidence="3" id="KW-1185">Reference proteome</keyword>
<dbReference type="STRING" id="53326.A0A016UTE9"/>
<evidence type="ECO:0000313" key="3">
    <source>
        <dbReference type="Proteomes" id="UP000024635"/>
    </source>
</evidence>
<evidence type="ECO:0000256" key="1">
    <source>
        <dbReference type="SAM" id="MobiDB-lite"/>
    </source>
</evidence>
<dbReference type="OrthoDB" id="5850339at2759"/>